<keyword evidence="17" id="KW-1185">Reference proteome</keyword>
<keyword evidence="9 12" id="KW-0472">Membrane</keyword>
<dbReference type="PROSITE" id="PS00078">
    <property type="entry name" value="COX2"/>
    <property type="match status" value="1"/>
</dbReference>
<evidence type="ECO:0000256" key="1">
    <source>
        <dbReference type="ARBA" id="ARBA00004370"/>
    </source>
</evidence>
<feature type="chain" id="PRO_5047136970" evidence="13">
    <location>
        <begin position="27"/>
        <end position="328"/>
    </location>
</feature>
<comment type="caution">
    <text evidence="16">The sequence shown here is derived from an EMBL/GenBank/DDBJ whole genome shotgun (WGS) entry which is preliminary data.</text>
</comment>
<gene>
    <name evidence="16" type="ORF">OEG82_23480</name>
</gene>
<evidence type="ECO:0000259" key="14">
    <source>
        <dbReference type="PROSITE" id="PS50857"/>
    </source>
</evidence>
<dbReference type="EMBL" id="JAOVZQ010000001">
    <property type="protein sequence ID" value="MCY0096946.1"/>
    <property type="molecule type" value="Genomic_DNA"/>
</dbReference>
<reference evidence="16" key="1">
    <citation type="submission" date="2022-10" db="EMBL/GenBank/DDBJ databases">
        <title>Hoeflea sp. J2-29, isolated from marine algae.</title>
        <authorList>
            <person name="Kristyanto S."/>
            <person name="Kim J.M."/>
            <person name="Jeon C.O."/>
        </authorList>
    </citation>
    <scope>NUCLEOTIDE SEQUENCE</scope>
    <source>
        <strain evidence="16">J2-29</strain>
    </source>
</reference>
<dbReference type="PANTHER" id="PTHR22888:SF9">
    <property type="entry name" value="CYTOCHROME C OXIDASE SUBUNIT 2"/>
    <property type="match status" value="1"/>
</dbReference>
<comment type="similarity">
    <text evidence="2">Belongs to the cytochrome c oxidase subunit 2 family.</text>
</comment>
<dbReference type="Proteomes" id="UP001081283">
    <property type="component" value="Unassembled WGS sequence"/>
</dbReference>
<keyword evidence="12" id="KW-1133">Transmembrane helix</keyword>
<proteinExistence type="inferred from homology"/>
<keyword evidence="8" id="KW-0186">Copper</keyword>
<evidence type="ECO:0000256" key="8">
    <source>
        <dbReference type="ARBA" id="ARBA00023008"/>
    </source>
</evidence>
<dbReference type="InterPro" id="IPR001505">
    <property type="entry name" value="Copper_CuA"/>
</dbReference>
<accession>A0ABT3YM13</accession>
<dbReference type="InterPro" id="IPR045187">
    <property type="entry name" value="CcO_II"/>
</dbReference>
<evidence type="ECO:0000256" key="5">
    <source>
        <dbReference type="ARBA" id="ARBA00022723"/>
    </source>
</evidence>
<evidence type="ECO:0000256" key="4">
    <source>
        <dbReference type="ARBA" id="ARBA00022617"/>
    </source>
</evidence>
<keyword evidence="13" id="KW-0732">Signal</keyword>
<dbReference type="PANTHER" id="PTHR22888">
    <property type="entry name" value="CYTOCHROME C OXIDASE, SUBUNIT II"/>
    <property type="match status" value="1"/>
</dbReference>
<evidence type="ECO:0000313" key="16">
    <source>
        <dbReference type="EMBL" id="MCY0096946.1"/>
    </source>
</evidence>
<evidence type="ECO:0000256" key="9">
    <source>
        <dbReference type="ARBA" id="ARBA00023136"/>
    </source>
</evidence>
<evidence type="ECO:0000259" key="15">
    <source>
        <dbReference type="PROSITE" id="PS51007"/>
    </source>
</evidence>
<evidence type="ECO:0000256" key="10">
    <source>
        <dbReference type="ARBA" id="ARBA00047816"/>
    </source>
</evidence>
<dbReference type="SUPFAM" id="SSF49503">
    <property type="entry name" value="Cupredoxins"/>
    <property type="match status" value="1"/>
</dbReference>
<feature type="transmembrane region" description="Helical" evidence="12">
    <location>
        <begin position="41"/>
        <end position="62"/>
    </location>
</feature>
<comment type="subcellular location">
    <subcellularLocation>
        <location evidence="1">Membrane</location>
    </subcellularLocation>
</comment>
<dbReference type="InterPro" id="IPR036909">
    <property type="entry name" value="Cyt_c-like_dom_sf"/>
</dbReference>
<feature type="domain" description="Cytochrome c" evidence="15">
    <location>
        <begin position="236"/>
        <end position="328"/>
    </location>
</feature>
<feature type="domain" description="Cytochrome oxidase subunit II copper A binding" evidence="14">
    <location>
        <begin position="109"/>
        <end position="225"/>
    </location>
</feature>
<dbReference type="Gene3D" id="2.60.40.420">
    <property type="entry name" value="Cupredoxins - blue copper proteins"/>
    <property type="match status" value="1"/>
</dbReference>
<dbReference type="InterPro" id="IPR034236">
    <property type="entry name" value="CuRO_CcO_Caa3_II"/>
</dbReference>
<evidence type="ECO:0000256" key="12">
    <source>
        <dbReference type="SAM" id="Phobius"/>
    </source>
</evidence>
<sequence>MRSSGALLPSVLSLLLLAGCTGSQSALDPAGKDASVLADLFWVLLIGAVVLWLAINGLFFYVTRIEPRSLSRRLAETLVIGGGIVFPVLLLSGLLYYALSIMPDQRLEGTGVEVRVTGEQWWWRVEYIPEPGAAPIVAANEIRLPANHRTEIKLGADKVIHSFWIPALAGKMDMFPGRQTRLAVEPTRVGVYRGQCAEFCGEAHALMSFQAVVLEQDEFAAWLEKERQDAVPPSTYLARRGEDIFFEEGCGACHAVRGTEAGGRTGPDLTHVGGRLSLGAGILPTDSESFGEWVRHTKIIKPGVKMPPFLHLSEDKLSALSAYLEGLK</sequence>
<keyword evidence="12" id="KW-0812">Transmembrane</keyword>
<feature type="signal peptide" evidence="13">
    <location>
        <begin position="1"/>
        <end position="26"/>
    </location>
</feature>
<dbReference type="PROSITE" id="PS51257">
    <property type="entry name" value="PROKAR_LIPOPROTEIN"/>
    <property type="match status" value="1"/>
</dbReference>
<dbReference type="Pfam" id="PF00034">
    <property type="entry name" value="Cytochrom_C"/>
    <property type="match status" value="1"/>
</dbReference>
<dbReference type="SUPFAM" id="SSF46626">
    <property type="entry name" value="Cytochrome c"/>
    <property type="match status" value="1"/>
</dbReference>
<evidence type="ECO:0000256" key="2">
    <source>
        <dbReference type="ARBA" id="ARBA00007866"/>
    </source>
</evidence>
<dbReference type="Pfam" id="PF00116">
    <property type="entry name" value="COX2"/>
    <property type="match status" value="1"/>
</dbReference>
<keyword evidence="4 11" id="KW-0349">Heme</keyword>
<dbReference type="InterPro" id="IPR009056">
    <property type="entry name" value="Cyt_c-like_dom"/>
</dbReference>
<dbReference type="CDD" id="cd04213">
    <property type="entry name" value="CuRO_CcO_Caa3_II"/>
    <property type="match status" value="1"/>
</dbReference>
<feature type="transmembrane region" description="Helical" evidence="12">
    <location>
        <begin position="74"/>
        <end position="99"/>
    </location>
</feature>
<organism evidence="16 17">
    <name type="scientific">Hoeflea ulvae</name>
    <dbReference type="NCBI Taxonomy" id="2983764"/>
    <lineage>
        <taxon>Bacteria</taxon>
        <taxon>Pseudomonadati</taxon>
        <taxon>Pseudomonadota</taxon>
        <taxon>Alphaproteobacteria</taxon>
        <taxon>Hyphomicrobiales</taxon>
        <taxon>Rhizobiaceae</taxon>
        <taxon>Hoeflea</taxon>
    </lineage>
</organism>
<keyword evidence="7 11" id="KW-0408">Iron</keyword>
<dbReference type="InterPro" id="IPR008972">
    <property type="entry name" value="Cupredoxin"/>
</dbReference>
<comment type="catalytic activity">
    <reaction evidence="10">
        <text>4 Fe(II)-[cytochrome c] + O2 + 8 H(+)(in) = 4 Fe(III)-[cytochrome c] + 2 H2O + 4 H(+)(out)</text>
        <dbReference type="Rhea" id="RHEA:11436"/>
        <dbReference type="Rhea" id="RHEA-COMP:10350"/>
        <dbReference type="Rhea" id="RHEA-COMP:14399"/>
        <dbReference type="ChEBI" id="CHEBI:15377"/>
        <dbReference type="ChEBI" id="CHEBI:15378"/>
        <dbReference type="ChEBI" id="CHEBI:15379"/>
        <dbReference type="ChEBI" id="CHEBI:29033"/>
        <dbReference type="ChEBI" id="CHEBI:29034"/>
        <dbReference type="EC" id="7.1.1.9"/>
    </reaction>
</comment>
<dbReference type="PROSITE" id="PS51007">
    <property type="entry name" value="CYTC"/>
    <property type="match status" value="1"/>
</dbReference>
<dbReference type="RefSeq" id="WP_267614778.1">
    <property type="nucleotide sequence ID" value="NZ_JAOVZQ010000001.1"/>
</dbReference>
<evidence type="ECO:0000256" key="11">
    <source>
        <dbReference type="PROSITE-ProRule" id="PRU00433"/>
    </source>
</evidence>
<evidence type="ECO:0000256" key="6">
    <source>
        <dbReference type="ARBA" id="ARBA00022982"/>
    </source>
</evidence>
<name>A0ABT3YM13_9HYPH</name>
<dbReference type="InterPro" id="IPR002429">
    <property type="entry name" value="CcO_II-like_C"/>
</dbReference>
<protein>
    <submittedName>
        <fullName evidence="16">C-type cytochrome</fullName>
    </submittedName>
</protein>
<evidence type="ECO:0000256" key="3">
    <source>
        <dbReference type="ARBA" id="ARBA00022448"/>
    </source>
</evidence>
<evidence type="ECO:0000256" key="13">
    <source>
        <dbReference type="SAM" id="SignalP"/>
    </source>
</evidence>
<keyword evidence="3" id="KW-0813">Transport</keyword>
<keyword evidence="6" id="KW-0249">Electron transport</keyword>
<keyword evidence="5 11" id="KW-0479">Metal-binding</keyword>
<evidence type="ECO:0000256" key="7">
    <source>
        <dbReference type="ARBA" id="ARBA00023004"/>
    </source>
</evidence>
<dbReference type="PROSITE" id="PS50857">
    <property type="entry name" value="COX2_CUA"/>
    <property type="match status" value="1"/>
</dbReference>
<evidence type="ECO:0000313" key="17">
    <source>
        <dbReference type="Proteomes" id="UP001081283"/>
    </source>
</evidence>